<dbReference type="AlphaFoldDB" id="A0A251TQF0"/>
<dbReference type="Proteomes" id="UP000215914">
    <property type="component" value="Chromosome 10"/>
</dbReference>
<proteinExistence type="predicted"/>
<reference evidence="1 3" key="1">
    <citation type="journal article" date="2017" name="Nature">
        <title>The sunflower genome provides insights into oil metabolism, flowering and Asterid evolution.</title>
        <authorList>
            <person name="Badouin H."/>
            <person name="Gouzy J."/>
            <person name="Grassa C.J."/>
            <person name="Murat F."/>
            <person name="Staton S.E."/>
            <person name="Cottret L."/>
            <person name="Lelandais-Briere C."/>
            <person name="Owens G.L."/>
            <person name="Carrere S."/>
            <person name="Mayjonade B."/>
            <person name="Legrand L."/>
            <person name="Gill N."/>
            <person name="Kane N.C."/>
            <person name="Bowers J.E."/>
            <person name="Hubner S."/>
            <person name="Bellec A."/>
            <person name="Berard A."/>
            <person name="Berges H."/>
            <person name="Blanchet N."/>
            <person name="Boniface M.C."/>
            <person name="Brunel D."/>
            <person name="Catrice O."/>
            <person name="Chaidir N."/>
            <person name="Claudel C."/>
            <person name="Donnadieu C."/>
            <person name="Faraut T."/>
            <person name="Fievet G."/>
            <person name="Helmstetter N."/>
            <person name="King M."/>
            <person name="Knapp S.J."/>
            <person name="Lai Z."/>
            <person name="Le Paslier M.C."/>
            <person name="Lippi Y."/>
            <person name="Lorenzon L."/>
            <person name="Mandel J.R."/>
            <person name="Marage G."/>
            <person name="Marchand G."/>
            <person name="Marquand E."/>
            <person name="Bret-Mestries E."/>
            <person name="Morien E."/>
            <person name="Nambeesan S."/>
            <person name="Nguyen T."/>
            <person name="Pegot-Espagnet P."/>
            <person name="Pouilly N."/>
            <person name="Raftis F."/>
            <person name="Sallet E."/>
            <person name="Schiex T."/>
            <person name="Thomas J."/>
            <person name="Vandecasteele C."/>
            <person name="Vares D."/>
            <person name="Vear F."/>
            <person name="Vautrin S."/>
            <person name="Crespi M."/>
            <person name="Mangin B."/>
            <person name="Burke J.M."/>
            <person name="Salse J."/>
            <person name="Munos S."/>
            <person name="Vincourt P."/>
            <person name="Rieseberg L.H."/>
            <person name="Langlade N.B."/>
        </authorList>
    </citation>
    <scope>NUCLEOTIDE SEQUENCE [LARGE SCALE GENOMIC DNA]</scope>
    <source>
        <strain evidence="3">cv. SF193</strain>
        <tissue evidence="1">Leaves</tissue>
    </source>
</reference>
<protein>
    <submittedName>
        <fullName evidence="2">Uncharacterized protein</fullName>
    </submittedName>
</protein>
<dbReference type="Gramene" id="mRNA:HanXRQr2_Chr10g0462401">
    <property type="protein sequence ID" value="mRNA:HanXRQr2_Chr10g0462401"/>
    <property type="gene ID" value="HanXRQr2_Chr10g0462401"/>
</dbReference>
<reference evidence="2" key="2">
    <citation type="submission" date="2017-02" db="EMBL/GenBank/DDBJ databases">
        <title>Sunflower complete genome.</title>
        <authorList>
            <person name="Langlade N."/>
            <person name="Munos S."/>
        </authorList>
    </citation>
    <scope>NUCLEOTIDE SEQUENCE [LARGE SCALE GENOMIC DNA]</scope>
    <source>
        <tissue evidence="2">Leaves</tissue>
    </source>
</reference>
<evidence type="ECO:0000313" key="1">
    <source>
        <dbReference type="EMBL" id="KAF5788290.1"/>
    </source>
</evidence>
<evidence type="ECO:0000313" key="2">
    <source>
        <dbReference type="EMBL" id="OTG12999.1"/>
    </source>
</evidence>
<dbReference type="EMBL" id="MNCJ02000325">
    <property type="protein sequence ID" value="KAF5788290.1"/>
    <property type="molecule type" value="Genomic_DNA"/>
</dbReference>
<organism evidence="2 3">
    <name type="scientific">Helianthus annuus</name>
    <name type="common">Common sunflower</name>
    <dbReference type="NCBI Taxonomy" id="4232"/>
    <lineage>
        <taxon>Eukaryota</taxon>
        <taxon>Viridiplantae</taxon>
        <taxon>Streptophyta</taxon>
        <taxon>Embryophyta</taxon>
        <taxon>Tracheophyta</taxon>
        <taxon>Spermatophyta</taxon>
        <taxon>Magnoliopsida</taxon>
        <taxon>eudicotyledons</taxon>
        <taxon>Gunneridae</taxon>
        <taxon>Pentapetalae</taxon>
        <taxon>asterids</taxon>
        <taxon>campanulids</taxon>
        <taxon>Asterales</taxon>
        <taxon>Asteraceae</taxon>
        <taxon>Asteroideae</taxon>
        <taxon>Heliantheae alliance</taxon>
        <taxon>Heliantheae</taxon>
        <taxon>Helianthus</taxon>
    </lineage>
</organism>
<keyword evidence="3" id="KW-1185">Reference proteome</keyword>
<dbReference type="InParanoid" id="A0A251TQF0"/>
<sequence>MEDEKDHENVKGCVAAMDSLLSGGLVPTKGRRRRSGTRRPRPIEDFRINSILSTNAQLTGGAPIFKILADRKALKCPRENDLVNSASAATGTRRYVSKRTYRVDPAAYAYDRSEIWFENHVENGRRVTVVRYPNQPLSSIWPHLSKESGKGLDKEYAKWVRENFESLLPVEILKQ</sequence>
<reference evidence="1" key="3">
    <citation type="submission" date="2020-06" db="EMBL/GenBank/DDBJ databases">
        <title>Helianthus annuus Genome sequencing and assembly Release 2.</title>
        <authorList>
            <person name="Gouzy J."/>
            <person name="Langlade N."/>
            <person name="Munos S."/>
        </authorList>
    </citation>
    <scope>NUCLEOTIDE SEQUENCE</scope>
    <source>
        <tissue evidence="1">Leaves</tissue>
    </source>
</reference>
<dbReference type="EMBL" id="CM007899">
    <property type="protein sequence ID" value="OTG12999.1"/>
    <property type="molecule type" value="Genomic_DNA"/>
</dbReference>
<accession>A0A251TQF0</accession>
<name>A0A251TQF0_HELAN</name>
<gene>
    <name evidence="2" type="ORF">HannXRQ_Chr10g0315811</name>
    <name evidence="1" type="ORF">HanXRQr2_Chr10g0462401</name>
</gene>
<evidence type="ECO:0000313" key="3">
    <source>
        <dbReference type="Proteomes" id="UP000215914"/>
    </source>
</evidence>